<evidence type="ECO:0000313" key="2">
    <source>
        <dbReference type="Proteomes" id="UP001295444"/>
    </source>
</evidence>
<dbReference type="EMBL" id="OW240920">
    <property type="protein sequence ID" value="CAH2315093.1"/>
    <property type="molecule type" value="Genomic_DNA"/>
</dbReference>
<accession>A0AAD1SYV6</accession>
<keyword evidence="2" id="KW-1185">Reference proteome</keyword>
<name>A0AAD1SYV6_PELCU</name>
<reference evidence="1" key="1">
    <citation type="submission" date="2022-03" db="EMBL/GenBank/DDBJ databases">
        <authorList>
            <person name="Alioto T."/>
            <person name="Alioto T."/>
            <person name="Gomez Garrido J."/>
        </authorList>
    </citation>
    <scope>NUCLEOTIDE SEQUENCE</scope>
</reference>
<dbReference type="PANTHER" id="PTHR21301">
    <property type="entry name" value="REVERSE TRANSCRIPTASE"/>
    <property type="match status" value="1"/>
</dbReference>
<organism evidence="1 2">
    <name type="scientific">Pelobates cultripes</name>
    <name type="common">Western spadefoot toad</name>
    <dbReference type="NCBI Taxonomy" id="61616"/>
    <lineage>
        <taxon>Eukaryota</taxon>
        <taxon>Metazoa</taxon>
        <taxon>Chordata</taxon>
        <taxon>Craniata</taxon>
        <taxon>Vertebrata</taxon>
        <taxon>Euteleostomi</taxon>
        <taxon>Amphibia</taxon>
        <taxon>Batrachia</taxon>
        <taxon>Anura</taxon>
        <taxon>Pelobatoidea</taxon>
        <taxon>Pelobatidae</taxon>
        <taxon>Pelobates</taxon>
    </lineage>
</organism>
<dbReference type="AlphaFoldDB" id="A0AAD1SYV6"/>
<sequence>MFQKITSNHIDIGLQSRYLDQKLAKFLFVPHPKHPVLFTPPKIHKDTKNPTDRPIVSAKEGIIQPIAQHVNYYIKDCVRELLTYLRNTQDFFQHIRKITLDDDVDTLLVTLDVQILYTVISHTLGIHAFREMFCSSYTYKDGDGYGTFIRKCVHVLFQA</sequence>
<proteinExistence type="predicted"/>
<dbReference type="Proteomes" id="UP001295444">
    <property type="component" value="Chromosome 09"/>
</dbReference>
<evidence type="ECO:0000313" key="1">
    <source>
        <dbReference type="EMBL" id="CAH2315093.1"/>
    </source>
</evidence>
<dbReference type="PANTHER" id="PTHR21301:SF12">
    <property type="match status" value="1"/>
</dbReference>
<gene>
    <name evidence="1" type="ORF">PECUL_23A005461</name>
</gene>
<protein>
    <submittedName>
        <fullName evidence="1">Uncharacterized protein</fullName>
    </submittedName>
</protein>